<reference evidence="12" key="1">
    <citation type="journal article" date="2020" name="Fungal Divers.">
        <title>Resolving the Mortierellaceae phylogeny through synthesis of multi-gene phylogenetics and phylogenomics.</title>
        <authorList>
            <person name="Vandepol N."/>
            <person name="Liber J."/>
            <person name="Desiro A."/>
            <person name="Na H."/>
            <person name="Kennedy M."/>
            <person name="Barry K."/>
            <person name="Grigoriev I.V."/>
            <person name="Miller A.N."/>
            <person name="O'Donnell K."/>
            <person name="Stajich J.E."/>
            <person name="Bonito G."/>
        </authorList>
    </citation>
    <scope>NUCLEOTIDE SEQUENCE</scope>
    <source>
        <strain evidence="12">KOD948</strain>
    </source>
</reference>
<sequence length="311" mass="34074">MDENILFGIRNYFYSGNYTQVISDAAASRTRASANAQTAHQLDLFLFRSLIALKDYARVAQEITESHALGLQALKAQAVYLDAVQSADTAGRDAALSHLRELLQVHSPDDPQPEITALEVKVVVGQVLASEGLVEEALTVLLPHNNHLESVAVVVHIYLQMNRVDLAKKEVEACKSWAEDAMLAQLMEAWVGLRVGGGDRYQNAYYIYEEIATSSTSPTVKSLVGEAVCKIQMGQYPEAEGILQEALAKEPTNTDAIVNHIVLSTLLSKPAEEINALVQQLQSVAPNHSYLQDLDLKSSLFDRVAQRFAVA</sequence>
<keyword evidence="5 11" id="KW-0963">Cytoplasm</keyword>
<keyword evidence="9 11" id="KW-0472">Membrane</keyword>
<dbReference type="PIRSF" id="PIRSF016478">
    <property type="entry name" value="Coatomer_esu"/>
    <property type="match status" value="1"/>
</dbReference>
<comment type="similarity">
    <text evidence="3 11">Belongs to the COPE family.</text>
</comment>
<proteinExistence type="inferred from homology"/>
<evidence type="ECO:0000256" key="3">
    <source>
        <dbReference type="ARBA" id="ARBA00008827"/>
    </source>
</evidence>
<keyword evidence="8 11" id="KW-0333">Golgi apparatus</keyword>
<dbReference type="AlphaFoldDB" id="A0A9P6U1E6"/>
<dbReference type="GO" id="GO:0006890">
    <property type="term" value="P:retrograde vesicle-mediated transport, Golgi to endoplasmic reticulum"/>
    <property type="evidence" value="ECO:0007669"/>
    <property type="project" value="UniProtKB-UniRule"/>
</dbReference>
<evidence type="ECO:0000256" key="5">
    <source>
        <dbReference type="ARBA" id="ARBA00022490"/>
    </source>
</evidence>
<dbReference type="SUPFAM" id="SSF48452">
    <property type="entry name" value="TPR-like"/>
    <property type="match status" value="1"/>
</dbReference>
<accession>A0A9P6U1E6</accession>
<protein>
    <recommendedName>
        <fullName evidence="11">Coatomer subunit epsilon</fullName>
    </recommendedName>
</protein>
<evidence type="ECO:0000256" key="6">
    <source>
        <dbReference type="ARBA" id="ARBA00022892"/>
    </source>
</evidence>
<comment type="subcellular location">
    <subcellularLocation>
        <location evidence="2">Cytoplasmic vesicle</location>
        <location evidence="2">COPI-coated vesicle membrane</location>
        <topology evidence="2">Peripheral membrane protein</topology>
        <orientation evidence="2">Cytoplasmic side</orientation>
    </subcellularLocation>
    <subcellularLocation>
        <location evidence="1">Golgi apparatus membrane</location>
        <topology evidence="1">Peripheral membrane protein</topology>
        <orientation evidence="1">Cytoplasmic side</orientation>
    </subcellularLocation>
</comment>
<dbReference type="GO" id="GO:0000139">
    <property type="term" value="C:Golgi membrane"/>
    <property type="evidence" value="ECO:0007669"/>
    <property type="project" value="UniProtKB-SubCell"/>
</dbReference>
<gene>
    <name evidence="12" type="ORF">BG011_005101</name>
</gene>
<keyword evidence="10 11" id="KW-0968">Cytoplasmic vesicle</keyword>
<evidence type="ECO:0000256" key="10">
    <source>
        <dbReference type="ARBA" id="ARBA00023329"/>
    </source>
</evidence>
<dbReference type="Proteomes" id="UP000726737">
    <property type="component" value="Unassembled WGS sequence"/>
</dbReference>
<dbReference type="Gene3D" id="1.25.40.10">
    <property type="entry name" value="Tetratricopeptide repeat domain"/>
    <property type="match status" value="1"/>
</dbReference>
<keyword evidence="4 11" id="KW-0813">Transport</keyword>
<dbReference type="Pfam" id="PF04733">
    <property type="entry name" value="Coatomer_E"/>
    <property type="match status" value="1"/>
</dbReference>
<dbReference type="GO" id="GO:0006891">
    <property type="term" value="P:intra-Golgi vesicle-mediated transport"/>
    <property type="evidence" value="ECO:0007669"/>
    <property type="project" value="TreeGrafter"/>
</dbReference>
<evidence type="ECO:0000313" key="13">
    <source>
        <dbReference type="Proteomes" id="UP000726737"/>
    </source>
</evidence>
<keyword evidence="7 11" id="KW-0653">Protein transport</keyword>
<dbReference type="PANTHER" id="PTHR10805">
    <property type="entry name" value="COATOMER SUBUNIT EPSILON"/>
    <property type="match status" value="1"/>
</dbReference>
<dbReference type="InterPro" id="IPR011990">
    <property type="entry name" value="TPR-like_helical_dom_sf"/>
</dbReference>
<evidence type="ECO:0000256" key="11">
    <source>
        <dbReference type="PIRNR" id="PIRNR016478"/>
    </source>
</evidence>
<dbReference type="GO" id="GO:0005198">
    <property type="term" value="F:structural molecule activity"/>
    <property type="evidence" value="ECO:0007669"/>
    <property type="project" value="UniProtKB-UniRule"/>
</dbReference>
<evidence type="ECO:0000256" key="8">
    <source>
        <dbReference type="ARBA" id="ARBA00023034"/>
    </source>
</evidence>
<evidence type="ECO:0000313" key="12">
    <source>
        <dbReference type="EMBL" id="KAG0255471.1"/>
    </source>
</evidence>
<dbReference type="EMBL" id="JAAAJA010000347">
    <property type="protein sequence ID" value="KAG0255471.1"/>
    <property type="molecule type" value="Genomic_DNA"/>
</dbReference>
<evidence type="ECO:0000256" key="7">
    <source>
        <dbReference type="ARBA" id="ARBA00022927"/>
    </source>
</evidence>
<evidence type="ECO:0000256" key="4">
    <source>
        <dbReference type="ARBA" id="ARBA00022448"/>
    </source>
</evidence>
<name>A0A9P6U1E6_9FUNG</name>
<keyword evidence="13" id="KW-1185">Reference proteome</keyword>
<dbReference type="GO" id="GO:0006888">
    <property type="term" value="P:endoplasmic reticulum to Golgi vesicle-mediated transport"/>
    <property type="evidence" value="ECO:0007669"/>
    <property type="project" value="TreeGrafter"/>
</dbReference>
<dbReference type="InterPro" id="IPR006822">
    <property type="entry name" value="Coatomer_esu"/>
</dbReference>
<dbReference type="OrthoDB" id="310217at2759"/>
<dbReference type="PANTHER" id="PTHR10805:SF0">
    <property type="entry name" value="COATOMER SUBUNIT EPSILON"/>
    <property type="match status" value="1"/>
</dbReference>
<organism evidence="12 13">
    <name type="scientific">Mortierella polycephala</name>
    <dbReference type="NCBI Taxonomy" id="41804"/>
    <lineage>
        <taxon>Eukaryota</taxon>
        <taxon>Fungi</taxon>
        <taxon>Fungi incertae sedis</taxon>
        <taxon>Mucoromycota</taxon>
        <taxon>Mortierellomycotina</taxon>
        <taxon>Mortierellomycetes</taxon>
        <taxon>Mortierellales</taxon>
        <taxon>Mortierellaceae</taxon>
        <taxon>Mortierella</taxon>
    </lineage>
</organism>
<dbReference type="GO" id="GO:0030126">
    <property type="term" value="C:COPI vesicle coat"/>
    <property type="evidence" value="ECO:0007669"/>
    <property type="project" value="TreeGrafter"/>
</dbReference>
<evidence type="ECO:0000256" key="1">
    <source>
        <dbReference type="ARBA" id="ARBA00004255"/>
    </source>
</evidence>
<comment type="caution">
    <text evidence="12">The sequence shown here is derived from an EMBL/GenBank/DDBJ whole genome shotgun (WGS) entry which is preliminary data.</text>
</comment>
<evidence type="ECO:0000256" key="2">
    <source>
        <dbReference type="ARBA" id="ARBA00004347"/>
    </source>
</evidence>
<evidence type="ECO:0000256" key="9">
    <source>
        <dbReference type="ARBA" id="ARBA00023136"/>
    </source>
</evidence>
<keyword evidence="6 11" id="KW-0931">ER-Golgi transport</keyword>
<dbReference type="GO" id="GO:0015031">
    <property type="term" value="P:protein transport"/>
    <property type="evidence" value="ECO:0007669"/>
    <property type="project" value="UniProtKB-UniRule"/>
</dbReference>
<comment type="function">
    <text evidence="11">The coatomer is a cytosolic protein complex that binds to dilysine motifs and reversibly associates with Golgi non-clathrin-coated vesicles, which further mediate biosynthetic protein transport from the ER, via the Golgi up to the trans Golgi network. The coatomer complex is required for budding from Golgi membranes, and is essential for the retrograde Golgi-to-ER transport of dilysine-tagged proteins.</text>
</comment>